<keyword evidence="2" id="KW-1185">Reference proteome</keyword>
<gene>
    <name evidence="1" type="ORF">PIB30_103672</name>
</gene>
<protein>
    <submittedName>
        <fullName evidence="1">Uncharacterized protein</fullName>
    </submittedName>
</protein>
<proteinExistence type="predicted"/>
<dbReference type="EMBL" id="JASCZI010245070">
    <property type="protein sequence ID" value="MED6214509.1"/>
    <property type="molecule type" value="Genomic_DNA"/>
</dbReference>
<sequence length="51" mass="5698">MWKVILNGPSIPSKTNVEGNVVPKGEEEWTEDDRKTVELNAKAVNMMHCAT</sequence>
<reference evidence="1 2" key="1">
    <citation type="journal article" date="2023" name="Plants (Basel)">
        <title>Bridging the Gap: Combining Genomics and Transcriptomics Approaches to Understand Stylosanthes scabra, an Orphan Legume from the Brazilian Caatinga.</title>
        <authorList>
            <person name="Ferreira-Neto J.R.C."/>
            <person name="da Silva M.D."/>
            <person name="Binneck E."/>
            <person name="de Melo N.F."/>
            <person name="da Silva R.H."/>
            <person name="de Melo A.L.T.M."/>
            <person name="Pandolfi V."/>
            <person name="Bustamante F.O."/>
            <person name="Brasileiro-Vidal A.C."/>
            <person name="Benko-Iseppon A.M."/>
        </authorList>
    </citation>
    <scope>NUCLEOTIDE SEQUENCE [LARGE SCALE GENOMIC DNA]</scope>
    <source>
        <tissue evidence="1">Leaves</tissue>
    </source>
</reference>
<evidence type="ECO:0000313" key="2">
    <source>
        <dbReference type="Proteomes" id="UP001341840"/>
    </source>
</evidence>
<comment type="caution">
    <text evidence="1">The sequence shown here is derived from an EMBL/GenBank/DDBJ whole genome shotgun (WGS) entry which is preliminary data.</text>
</comment>
<dbReference type="Proteomes" id="UP001341840">
    <property type="component" value="Unassembled WGS sequence"/>
</dbReference>
<organism evidence="1 2">
    <name type="scientific">Stylosanthes scabra</name>
    <dbReference type="NCBI Taxonomy" id="79078"/>
    <lineage>
        <taxon>Eukaryota</taxon>
        <taxon>Viridiplantae</taxon>
        <taxon>Streptophyta</taxon>
        <taxon>Embryophyta</taxon>
        <taxon>Tracheophyta</taxon>
        <taxon>Spermatophyta</taxon>
        <taxon>Magnoliopsida</taxon>
        <taxon>eudicotyledons</taxon>
        <taxon>Gunneridae</taxon>
        <taxon>Pentapetalae</taxon>
        <taxon>rosids</taxon>
        <taxon>fabids</taxon>
        <taxon>Fabales</taxon>
        <taxon>Fabaceae</taxon>
        <taxon>Papilionoideae</taxon>
        <taxon>50 kb inversion clade</taxon>
        <taxon>dalbergioids sensu lato</taxon>
        <taxon>Dalbergieae</taxon>
        <taxon>Pterocarpus clade</taxon>
        <taxon>Stylosanthes</taxon>
    </lineage>
</organism>
<accession>A0ABU6YX23</accession>
<evidence type="ECO:0000313" key="1">
    <source>
        <dbReference type="EMBL" id="MED6214509.1"/>
    </source>
</evidence>
<name>A0ABU6YX23_9FABA</name>
<feature type="non-terminal residue" evidence="1">
    <location>
        <position position="1"/>
    </location>
</feature>